<feature type="domain" description="C2H2-type" evidence="2">
    <location>
        <begin position="42"/>
        <end position="64"/>
    </location>
</feature>
<protein>
    <submittedName>
        <fullName evidence="3">HNH endonuclease</fullName>
    </submittedName>
</protein>
<dbReference type="SUPFAM" id="SSF57667">
    <property type="entry name" value="beta-beta-alpha zinc fingers"/>
    <property type="match status" value="1"/>
</dbReference>
<feature type="coiled-coil region" evidence="1">
    <location>
        <begin position="117"/>
        <end position="148"/>
    </location>
</feature>
<sequence length="372" mass="43249">MKFNCELCGFECEYRSEFLTHTGTAKHIKRTKEKDEEKKFECVVCNYKCKYRSEYEKHTRTAKHINQVKEKELVGAPIDEQINQIKVKELVAACVDEQINQIKVKELVGACVDEHLKKIDENNNKHLLEKIQQLIEEKNQLLVEKNEVAKGAKEYIGKYNKACLQNDRLRTKNRALVKSYKSFLNQKNVVVSKEVFQDQINEFEEKPDDYDEEDDMDITEEIISEQAINQKDTIVTKNDLESEDCKTSDTVESFDGDEQIIYDDKLSGKIKKISPFKYVKVPARTREKVWLKYNGRTFDAPCYVCSDNITNNNYECGHIISRADGGEVEIDNLRPICRPCNLSIKCQNMREYVQIYECKSRLLAEQSTVTAV</sequence>
<dbReference type="InterPro" id="IPR002711">
    <property type="entry name" value="HNH"/>
</dbReference>
<dbReference type="Gene3D" id="3.30.160.60">
    <property type="entry name" value="Classic Zinc Finger"/>
    <property type="match status" value="1"/>
</dbReference>
<keyword evidence="3" id="KW-0378">Hydrolase</keyword>
<dbReference type="EMBL" id="MK072413">
    <property type="protein sequence ID" value="AYV84611.1"/>
    <property type="molecule type" value="Genomic_DNA"/>
</dbReference>
<keyword evidence="3" id="KW-0255">Endonuclease</keyword>
<keyword evidence="1" id="KW-0175">Coiled coil</keyword>
<name>A0A3G5AEB5_9VIRU</name>
<dbReference type="InterPro" id="IPR013087">
    <property type="entry name" value="Znf_C2H2_type"/>
</dbReference>
<dbReference type="SMART" id="SM00355">
    <property type="entry name" value="ZnF_C2H2"/>
    <property type="match status" value="2"/>
</dbReference>
<dbReference type="CDD" id="cd00085">
    <property type="entry name" value="HNHc"/>
    <property type="match status" value="1"/>
</dbReference>
<organism evidence="3">
    <name type="scientific">Hyperionvirus sp</name>
    <dbReference type="NCBI Taxonomy" id="2487770"/>
    <lineage>
        <taxon>Viruses</taxon>
        <taxon>Varidnaviria</taxon>
        <taxon>Bamfordvirae</taxon>
        <taxon>Nucleocytoviricota</taxon>
        <taxon>Megaviricetes</taxon>
        <taxon>Imitervirales</taxon>
        <taxon>Mimiviridae</taxon>
        <taxon>Klosneuvirinae</taxon>
    </lineage>
</organism>
<keyword evidence="3" id="KW-0540">Nuclease</keyword>
<evidence type="ECO:0000256" key="1">
    <source>
        <dbReference type="SAM" id="Coils"/>
    </source>
</evidence>
<feature type="domain" description="C2H2-type" evidence="2">
    <location>
        <begin position="5"/>
        <end position="27"/>
    </location>
</feature>
<dbReference type="SMART" id="SM00507">
    <property type="entry name" value="HNHc"/>
    <property type="match status" value="1"/>
</dbReference>
<evidence type="ECO:0000259" key="2">
    <source>
        <dbReference type="PROSITE" id="PS00028"/>
    </source>
</evidence>
<dbReference type="InterPro" id="IPR003615">
    <property type="entry name" value="HNH_nuc"/>
</dbReference>
<dbReference type="Gene3D" id="1.10.30.50">
    <property type="match status" value="1"/>
</dbReference>
<proteinExistence type="predicted"/>
<dbReference type="GO" id="GO:0004519">
    <property type="term" value="F:endonuclease activity"/>
    <property type="evidence" value="ECO:0007669"/>
    <property type="project" value="UniProtKB-KW"/>
</dbReference>
<evidence type="ECO:0000313" key="3">
    <source>
        <dbReference type="EMBL" id="AYV84611.1"/>
    </source>
</evidence>
<dbReference type="InterPro" id="IPR036236">
    <property type="entry name" value="Znf_C2H2_sf"/>
</dbReference>
<gene>
    <name evidence="3" type="ORF">Hyperionvirus31_1</name>
</gene>
<reference evidence="3" key="1">
    <citation type="submission" date="2018-10" db="EMBL/GenBank/DDBJ databases">
        <title>Hidden diversity of soil giant viruses.</title>
        <authorList>
            <person name="Schulz F."/>
            <person name="Alteio L."/>
            <person name="Goudeau D."/>
            <person name="Ryan E.M."/>
            <person name="Malmstrom R.R."/>
            <person name="Blanchard J."/>
            <person name="Woyke T."/>
        </authorList>
    </citation>
    <scope>NUCLEOTIDE SEQUENCE</scope>
    <source>
        <strain evidence="3">HYV1</strain>
    </source>
</reference>
<accession>A0A3G5AEB5</accession>
<dbReference type="Pfam" id="PF01844">
    <property type="entry name" value="HNH"/>
    <property type="match status" value="1"/>
</dbReference>
<dbReference type="PROSITE" id="PS00028">
    <property type="entry name" value="ZINC_FINGER_C2H2_1"/>
    <property type="match status" value="2"/>
</dbReference>